<dbReference type="AlphaFoldDB" id="A0NXP1"/>
<accession>A0NXP1</accession>
<evidence type="ECO:0000313" key="1">
    <source>
        <dbReference type="EMBL" id="EAV42568.1"/>
    </source>
</evidence>
<dbReference type="eggNOG" id="ENOG5032MYB">
    <property type="taxonomic scope" value="Bacteria"/>
</dbReference>
<sequence length="207" mass="22884">MTAAIAPAYAVAVPGGPVLAQNDPLEPVLEELLLAQYNDSYSEPVGPSYDLDRQERDPSLSSAYDLDDRITRGVVWIIQNGTNECRNSIRPEYRFDCLRNVLGRAASTIENRPNYRDAARELRNLSRKLDGIVSKYQDRSAPRASVGQRSYRAVSKANLAKARSEASAVIDESVTILLRSAGNSEKRKTHYSQIATAVGSTKRLLRS</sequence>
<protein>
    <submittedName>
        <fullName evidence="1">Uncharacterized protein</fullName>
    </submittedName>
</protein>
<dbReference type="EMBL" id="AAUW01000014">
    <property type="protein sequence ID" value="EAV42568.1"/>
    <property type="molecule type" value="Genomic_DNA"/>
</dbReference>
<comment type="caution">
    <text evidence="1">The sequence shown here is derived from an EMBL/GenBank/DDBJ whole genome shotgun (WGS) entry which is preliminary data.</text>
</comment>
<dbReference type="Proteomes" id="UP000004848">
    <property type="component" value="Unassembled WGS sequence"/>
</dbReference>
<reference evidence="1 2" key="1">
    <citation type="submission" date="2006-05" db="EMBL/GenBank/DDBJ databases">
        <authorList>
            <person name="King G."/>
            <person name="Ferriera S."/>
            <person name="Johnson J."/>
            <person name="Kravitz S."/>
            <person name="Beeson K."/>
            <person name="Sutton G."/>
            <person name="Rogers Y.-H."/>
            <person name="Friedman R."/>
            <person name="Frazier M."/>
            <person name="Venter J.C."/>
        </authorList>
    </citation>
    <scope>NUCLEOTIDE SEQUENCE [LARGE SCALE GENOMIC DNA]</scope>
    <source>
        <strain evidence="2">ATCC 25650 / DSM 13394 / JCM 20685 / NBRC 16684 / NCIMB 2208 / IAM 12614 / B1</strain>
    </source>
</reference>
<proteinExistence type="predicted"/>
<name>A0NXP1_ROSAI</name>
<gene>
    <name evidence="1" type="ORF">SIAM614_28412</name>
</gene>
<organism evidence="1 2">
    <name type="scientific">Roseibium aggregatum (strain ATCC 25650 / DSM 13394 / JCM 20685 / NBRC 16684 / NCIMB 2208 / IAM 12614 / B1)</name>
    <name type="common">Stappia aggregata</name>
    <dbReference type="NCBI Taxonomy" id="384765"/>
    <lineage>
        <taxon>Bacteria</taxon>
        <taxon>Pseudomonadati</taxon>
        <taxon>Pseudomonadota</taxon>
        <taxon>Alphaproteobacteria</taxon>
        <taxon>Hyphomicrobiales</taxon>
        <taxon>Stappiaceae</taxon>
        <taxon>Roseibium</taxon>
    </lineage>
</organism>
<dbReference type="OrthoDB" id="7876121at2"/>
<evidence type="ECO:0000313" key="2">
    <source>
        <dbReference type="Proteomes" id="UP000004848"/>
    </source>
</evidence>